<dbReference type="InterPro" id="IPR037731">
    <property type="entry name" value="ASY3-like"/>
</dbReference>
<dbReference type="InterPro" id="IPR046845">
    <property type="entry name" value="ASY3-like_CC"/>
</dbReference>
<reference evidence="5" key="1">
    <citation type="submission" date="2013-01" db="EMBL/GenBank/DDBJ databases">
        <title>Draft Genome Sequence of a Mulberry Tree, Morus notabilis C.K. Schneid.</title>
        <authorList>
            <person name="He N."/>
            <person name="Zhao S."/>
        </authorList>
    </citation>
    <scope>NUCLEOTIDE SEQUENCE</scope>
</reference>
<dbReference type="Proteomes" id="UP000030645">
    <property type="component" value="Unassembled WGS sequence"/>
</dbReference>
<feature type="region of interest" description="Disordered" evidence="2">
    <location>
        <begin position="522"/>
        <end position="558"/>
    </location>
</feature>
<feature type="compositionally biased region" description="Polar residues" evidence="2">
    <location>
        <begin position="534"/>
        <end position="549"/>
    </location>
</feature>
<feature type="compositionally biased region" description="Basic and acidic residues" evidence="2">
    <location>
        <begin position="407"/>
        <end position="420"/>
    </location>
</feature>
<feature type="region of interest" description="Disordered" evidence="2">
    <location>
        <begin position="220"/>
        <end position="420"/>
    </location>
</feature>
<keyword evidence="1" id="KW-0175">Coiled coil</keyword>
<dbReference type="PANTHER" id="PTHR36027:SF1">
    <property type="entry name" value="MEIOSIS-SPECIFIC PROTEIN ASY3"/>
    <property type="match status" value="1"/>
</dbReference>
<feature type="region of interest" description="Disordered" evidence="2">
    <location>
        <begin position="459"/>
        <end position="486"/>
    </location>
</feature>
<sequence>MQVDPQQLQDVPTRHCWSFGSINHPSSQSRKISIGVMVDSIPKKPSEASKEGDIAGLNAVRVKNASHSVQGKGKIVEMTATKKTKQTEATELTNSPWISTRQKVITSETVPCPGRVPDLAPSGRRGELDGAKDAAATCSFSTKHASALQSDDDVSQNKFNGVSYKRKGRKDGRRESVKEFTFATVQDVLRPDEEVLKDKTNTTENGRTETLRLKLQEILGTVSSPNKSPTYELGGNAAEPDKEFEKMDEAVVKPRRISDKQEKKFDQMADNDYYSNSPTRGFGANMSKRDKKVDQMGDAVFKPKRGSDKQEQKLGQKGHKPYKLRQNSDTIETESDSPDNRVRRPVTRALTRKRAPTKVQKNTTKSGQLFGYKLKRQDKNIHSCKGGFPRRLHAAVSSSSPKATQQKNDKNNSRVEPRRLFHERDVADVIQKVTQGSETLLPAQRTSSFGNKMRDHLEPEKKIPQASSYNTPRINDRDNQHVDFDSPENIDQREEFGVPSARKQEHIVSPLVRNAVNLQDQQEDIDSPPVRNDVNLQDLPSPTLGINTPASSASLASTPKVDRMGEICGFRALQREKSDSDDDAHRKFSDAAKKLKDSLKGKTSPNMEENDSETRLSEDAETSLSEPSSDDGHSESSEDVSPITDDYNRCRESLTLSPETSPKKMKFIPRPAKRLRNHDINVQFDQINTPSLPIKGNGESKWIPESSGHNQVDGLTRAVEQFALELEKLKSKIKLATSKKSSEILMSVGQDVHLKLQNVESQIQTDMGKLKNLSTLKRKRMKTRFEEQQDKLRLIYETFKEQVNEHLQDCKSTFEGPEADELEFKGTLEKRKTSHQKLLLQVEGAIETTLNDAQRKITATHEAIGAGKDASVKANFSFVFEGELDTSHDG</sequence>
<feature type="coiled-coil region" evidence="1">
    <location>
        <begin position="712"/>
        <end position="739"/>
    </location>
</feature>
<dbReference type="AlphaFoldDB" id="W9RA30"/>
<feature type="domain" description="Meiosis-specific protein ASY3-like coiled-coil" evidence="3">
    <location>
        <begin position="18"/>
        <end position="263"/>
    </location>
</feature>
<gene>
    <name evidence="4" type="ORF">L484_013890</name>
</gene>
<evidence type="ECO:0000259" key="3">
    <source>
        <dbReference type="Pfam" id="PF20435"/>
    </source>
</evidence>
<dbReference type="GO" id="GO:0051321">
    <property type="term" value="P:meiotic cell cycle"/>
    <property type="evidence" value="ECO:0007669"/>
    <property type="project" value="InterPro"/>
</dbReference>
<dbReference type="Pfam" id="PF20435">
    <property type="entry name" value="ASY3-like"/>
    <property type="match status" value="2"/>
</dbReference>
<accession>W9RA30</accession>
<dbReference type="STRING" id="981085.W9RA30"/>
<feature type="compositionally biased region" description="Polar residues" evidence="2">
    <location>
        <begin position="396"/>
        <end position="406"/>
    </location>
</feature>
<feature type="compositionally biased region" description="Basic and acidic residues" evidence="2">
    <location>
        <begin position="239"/>
        <end position="267"/>
    </location>
</feature>
<feature type="region of interest" description="Disordered" evidence="2">
    <location>
        <begin position="592"/>
        <end position="648"/>
    </location>
</feature>
<feature type="compositionally biased region" description="Basic and acidic residues" evidence="2">
    <location>
        <begin position="305"/>
        <end position="314"/>
    </location>
</feature>
<name>W9RA30_9ROSA</name>
<feature type="domain" description="Meiosis-specific protein ASY3-like coiled-coil" evidence="3">
    <location>
        <begin position="312"/>
        <end position="862"/>
    </location>
</feature>
<evidence type="ECO:0000313" key="5">
    <source>
        <dbReference type="Proteomes" id="UP000030645"/>
    </source>
</evidence>
<organism evidence="4 5">
    <name type="scientific">Morus notabilis</name>
    <dbReference type="NCBI Taxonomy" id="981085"/>
    <lineage>
        <taxon>Eukaryota</taxon>
        <taxon>Viridiplantae</taxon>
        <taxon>Streptophyta</taxon>
        <taxon>Embryophyta</taxon>
        <taxon>Tracheophyta</taxon>
        <taxon>Spermatophyta</taxon>
        <taxon>Magnoliopsida</taxon>
        <taxon>eudicotyledons</taxon>
        <taxon>Gunneridae</taxon>
        <taxon>Pentapetalae</taxon>
        <taxon>rosids</taxon>
        <taxon>fabids</taxon>
        <taxon>Rosales</taxon>
        <taxon>Moraceae</taxon>
        <taxon>Moreae</taxon>
        <taxon>Morus</taxon>
    </lineage>
</organism>
<feature type="compositionally biased region" description="Basic and acidic residues" evidence="2">
    <location>
        <begin position="474"/>
        <end position="486"/>
    </location>
</feature>
<proteinExistence type="predicted"/>
<protein>
    <recommendedName>
        <fullName evidence="3">Meiosis-specific protein ASY3-like coiled-coil domain-containing protein</fullName>
    </recommendedName>
</protein>
<evidence type="ECO:0000256" key="2">
    <source>
        <dbReference type="SAM" id="MobiDB-lite"/>
    </source>
</evidence>
<dbReference type="EMBL" id="KE343864">
    <property type="protein sequence ID" value="EXB44472.1"/>
    <property type="molecule type" value="Genomic_DNA"/>
</dbReference>
<feature type="region of interest" description="Disordered" evidence="2">
    <location>
        <begin position="109"/>
        <end position="128"/>
    </location>
</feature>
<feature type="compositionally biased region" description="Basic residues" evidence="2">
    <location>
        <begin position="343"/>
        <end position="356"/>
    </location>
</feature>
<keyword evidence="5" id="KW-1185">Reference proteome</keyword>
<dbReference type="PANTHER" id="PTHR36027">
    <property type="entry name" value="MEIOSIS-SPECIFIC PROTEIN ASY3"/>
    <property type="match status" value="1"/>
</dbReference>
<evidence type="ECO:0000256" key="1">
    <source>
        <dbReference type="SAM" id="Coils"/>
    </source>
</evidence>
<dbReference type="eggNOG" id="ENOG502R6IY">
    <property type="taxonomic scope" value="Eukaryota"/>
</dbReference>
<evidence type="ECO:0000313" key="4">
    <source>
        <dbReference type="EMBL" id="EXB44472.1"/>
    </source>
</evidence>